<keyword evidence="2" id="KW-0378">Hydrolase</keyword>
<reference evidence="2 3" key="1">
    <citation type="submission" date="2024-06" db="EMBL/GenBank/DDBJ databases">
        <title>The Natural Products Discovery Center: Release of the First 8490 Sequenced Strains for Exploring Actinobacteria Biosynthetic Diversity.</title>
        <authorList>
            <person name="Kalkreuter E."/>
            <person name="Kautsar S.A."/>
            <person name="Yang D."/>
            <person name="Bader C.D."/>
            <person name="Teijaro C.N."/>
            <person name="Fluegel L."/>
            <person name="Davis C.M."/>
            <person name="Simpson J.R."/>
            <person name="Lauterbach L."/>
            <person name="Steele A.D."/>
            <person name="Gui C."/>
            <person name="Meng S."/>
            <person name="Li G."/>
            <person name="Viehrig K."/>
            <person name="Ye F."/>
            <person name="Su P."/>
            <person name="Kiefer A.F."/>
            <person name="Nichols A."/>
            <person name="Cepeda A.J."/>
            <person name="Yan W."/>
            <person name="Fan B."/>
            <person name="Jiang Y."/>
            <person name="Adhikari A."/>
            <person name="Zheng C.-J."/>
            <person name="Schuster L."/>
            <person name="Cowan T.M."/>
            <person name="Smanski M.J."/>
            <person name="Chevrette M.G."/>
            <person name="De Carvalho L.P.S."/>
            <person name="Shen B."/>
        </authorList>
    </citation>
    <scope>NUCLEOTIDE SEQUENCE [LARGE SCALE GENOMIC DNA]</scope>
    <source>
        <strain evidence="2 3">NPDC000634</strain>
    </source>
</reference>
<dbReference type="Gene3D" id="2.60.120.1390">
    <property type="match status" value="3"/>
</dbReference>
<dbReference type="InterPro" id="IPR021345">
    <property type="entry name" value="DUF2961"/>
</dbReference>
<feature type="chain" id="PRO_5045374828" evidence="1">
    <location>
        <begin position="29"/>
        <end position="836"/>
    </location>
</feature>
<dbReference type="GO" id="GO:0016787">
    <property type="term" value="F:hydrolase activity"/>
    <property type="evidence" value="ECO:0007669"/>
    <property type="project" value="UniProtKB-KW"/>
</dbReference>
<sequence length="836" mass="89643">MKRKPWARHAATVTLALAAALASGTATATAGDVPAARHADAAADGKGPVGWDTYRHLDRLGELATGVTTQQFSSFDRAGGNDHDGFDGRYSCLRTVAEGCVIAEHSGPGEIGAIWFTRDGGDVTRTGTITIELDGKTVLHASLQDVVDGKLGAPFTAPLVANADASSGGVLIEVPMTFRRSMRITTEHNPQFYHVSYRTFADADGVSTFDPADPAQDVVDRLKAAGTQDPKPALPGARTTTRTLDLAPGRTQTLATVTDPGLLTALQVGLPQADYVTPRTETDNGRAFGAGGSSEFTLAVDPANEGVTLTRRLDPGIGRQVADVYVDGRLAGRWSPNEPVGGGLWAEQSVQLPASLTAGKSRITVKNVFVSSDLDYNEFTYWADSSVGGQSHRTDTVDVGTPASEQDHAYRITAPTWQGERTFGYPLDDEQRARLTATQKLLQGLRLRISFDGRRTVDSPLGEFFGSGHALAPVRSLMFGIDPATRTFRAWWPMPFAHSAEVQLYNGSTTAVTAGTAAVTSAPSAAHARAVAGRAEGYFRTQSHAAPTTPDVSWPFLQATGRGKFVGVSHTMTGETNRNYLEGDERVLVDGSRTPQLHGTGTEDFYQSGWYFNRETYTQPFNGNPTHLGASTGCAADRDCTGAYRLQIHDAVPFTRSIAYSIEHGPINDKQADYSSTAYWYGADEPGAHRTDTLRIGDRADEKAHHYASTDPGTVTTLDSVFEGDQTHPVHLTAATRATHAPVSFVLATDPGNKGVELRRTSDQQAAHQQVQVTVNGHRLADWYQPLGNTERRWLDDTYLIPAAVTHGRKALTITLTPVAGAPDWSAASYTAYGLS</sequence>
<dbReference type="Proteomes" id="UP001458415">
    <property type="component" value="Unassembled WGS sequence"/>
</dbReference>
<dbReference type="Pfam" id="PF11175">
    <property type="entry name" value="DUF2961"/>
    <property type="match status" value="1"/>
</dbReference>
<dbReference type="RefSeq" id="WP_086725660.1">
    <property type="nucleotide sequence ID" value="NZ_MUBM01000098.1"/>
</dbReference>
<evidence type="ECO:0000313" key="3">
    <source>
        <dbReference type="Proteomes" id="UP001458415"/>
    </source>
</evidence>
<keyword evidence="3" id="KW-1185">Reference proteome</keyword>
<proteinExistence type="predicted"/>
<evidence type="ECO:0000256" key="1">
    <source>
        <dbReference type="SAM" id="SignalP"/>
    </source>
</evidence>
<feature type="signal peptide" evidence="1">
    <location>
        <begin position="1"/>
        <end position="28"/>
    </location>
</feature>
<protein>
    <submittedName>
        <fullName evidence="2">Glycoside hydrolase family 172 protein</fullName>
    </submittedName>
</protein>
<organism evidence="2 3">
    <name type="scientific">Streptomyces carpinensis</name>
    <dbReference type="NCBI Taxonomy" id="66369"/>
    <lineage>
        <taxon>Bacteria</taxon>
        <taxon>Bacillati</taxon>
        <taxon>Actinomycetota</taxon>
        <taxon>Actinomycetes</taxon>
        <taxon>Kitasatosporales</taxon>
        <taxon>Streptomycetaceae</taxon>
        <taxon>Streptomyces</taxon>
    </lineage>
</organism>
<keyword evidence="1" id="KW-0732">Signal</keyword>
<gene>
    <name evidence="2" type="ORF">ABT317_36460</name>
</gene>
<evidence type="ECO:0000313" key="2">
    <source>
        <dbReference type="EMBL" id="MER6982319.1"/>
    </source>
</evidence>
<accession>A0ABV1WDL9</accession>
<comment type="caution">
    <text evidence="2">The sequence shown here is derived from an EMBL/GenBank/DDBJ whole genome shotgun (WGS) entry which is preliminary data.</text>
</comment>
<dbReference type="EMBL" id="JBEPCU010000996">
    <property type="protein sequence ID" value="MER6982319.1"/>
    <property type="molecule type" value="Genomic_DNA"/>
</dbReference>
<name>A0ABV1WDL9_9ACTN</name>